<dbReference type="EMBL" id="CAKMMW010000028">
    <property type="protein sequence ID" value="CAH1227117.1"/>
    <property type="molecule type" value="Genomic_DNA"/>
</dbReference>
<dbReference type="InterPro" id="IPR029055">
    <property type="entry name" value="Ntn_hydrolases_N"/>
</dbReference>
<organism evidence="10 11">
    <name type="scientific">Paenibacillus allorhizoplanae</name>
    <dbReference type="NCBI Taxonomy" id="2905648"/>
    <lineage>
        <taxon>Bacteria</taxon>
        <taxon>Bacillati</taxon>
        <taxon>Bacillota</taxon>
        <taxon>Bacilli</taxon>
        <taxon>Bacillales</taxon>
        <taxon>Paenibacillaceae</taxon>
        <taxon>Paenibacillus</taxon>
    </lineage>
</organism>
<dbReference type="PIRSF" id="PIRSF001589">
    <property type="entry name" value="Asn_synthetase_glu-h"/>
    <property type="match status" value="1"/>
</dbReference>
<dbReference type="InterPro" id="IPR001962">
    <property type="entry name" value="Asn_synthase"/>
</dbReference>
<evidence type="ECO:0000256" key="7">
    <source>
        <dbReference type="ARBA" id="ARBA00022962"/>
    </source>
</evidence>
<evidence type="ECO:0000256" key="3">
    <source>
        <dbReference type="ARBA" id="ARBA00012737"/>
    </source>
</evidence>
<keyword evidence="4" id="KW-0547">Nucleotide-binding</keyword>
<evidence type="ECO:0000256" key="4">
    <source>
        <dbReference type="ARBA" id="ARBA00022741"/>
    </source>
</evidence>
<dbReference type="InterPro" id="IPR006426">
    <property type="entry name" value="Asn_synth_AEB"/>
</dbReference>
<dbReference type="SUPFAM" id="SSF56235">
    <property type="entry name" value="N-terminal nucleophile aminohydrolases (Ntn hydrolases)"/>
    <property type="match status" value="1"/>
</dbReference>
<comment type="pathway">
    <text evidence="1">Amino-acid biosynthesis; L-asparagine biosynthesis; L-asparagine from L-aspartate (L-Gln route): step 1/1.</text>
</comment>
<keyword evidence="6" id="KW-0061">Asparagine biosynthesis</keyword>
<dbReference type="PANTHER" id="PTHR43284">
    <property type="entry name" value="ASPARAGINE SYNTHETASE (GLUTAMINE-HYDROLYZING)"/>
    <property type="match status" value="1"/>
</dbReference>
<dbReference type="EC" id="6.3.5.4" evidence="3"/>
<keyword evidence="5" id="KW-0067">ATP-binding</keyword>
<evidence type="ECO:0000313" key="10">
    <source>
        <dbReference type="EMBL" id="CAH1227117.1"/>
    </source>
</evidence>
<evidence type="ECO:0000313" key="11">
    <source>
        <dbReference type="Proteomes" id="UP000838821"/>
    </source>
</evidence>
<keyword evidence="11" id="KW-1185">Reference proteome</keyword>
<dbReference type="PANTHER" id="PTHR43284:SF1">
    <property type="entry name" value="ASPARAGINE SYNTHETASE"/>
    <property type="match status" value="1"/>
</dbReference>
<dbReference type="Gene3D" id="3.40.50.620">
    <property type="entry name" value="HUPs"/>
    <property type="match status" value="2"/>
</dbReference>
<name>A0ABN8H842_9BACL</name>
<proteinExistence type="inferred from homology"/>
<dbReference type="Proteomes" id="UP000838821">
    <property type="component" value="Unassembled WGS sequence"/>
</dbReference>
<dbReference type="Gene3D" id="3.60.20.10">
    <property type="entry name" value="Glutamine Phosphoribosylpyrophosphate, subunit 1, domain 1"/>
    <property type="match status" value="1"/>
</dbReference>
<comment type="caution">
    <text evidence="10">The sequence shown here is derived from an EMBL/GenBank/DDBJ whole genome shotgun (WGS) entry which is preliminary data.</text>
</comment>
<dbReference type="Pfam" id="PF00733">
    <property type="entry name" value="Asn_synthase"/>
    <property type="match status" value="1"/>
</dbReference>
<dbReference type="InterPro" id="IPR017932">
    <property type="entry name" value="GATase_2_dom"/>
</dbReference>
<keyword evidence="7" id="KW-0315">Glutamine amidotransferase</keyword>
<evidence type="ECO:0000256" key="6">
    <source>
        <dbReference type="ARBA" id="ARBA00022888"/>
    </source>
</evidence>
<dbReference type="InterPro" id="IPR033738">
    <property type="entry name" value="AsnB_N"/>
</dbReference>
<protein>
    <recommendedName>
        <fullName evidence="3">asparagine synthase (glutamine-hydrolyzing)</fullName>
        <ecNumber evidence="3">6.3.5.4</ecNumber>
    </recommendedName>
</protein>
<dbReference type="CDD" id="cd00712">
    <property type="entry name" value="AsnB"/>
    <property type="match status" value="1"/>
</dbReference>
<gene>
    <name evidence="10" type="ORF">PAECIP111891_06072</name>
</gene>
<dbReference type="InterPro" id="IPR014729">
    <property type="entry name" value="Rossmann-like_a/b/a_fold"/>
</dbReference>
<evidence type="ECO:0000259" key="9">
    <source>
        <dbReference type="PROSITE" id="PS51278"/>
    </source>
</evidence>
<dbReference type="Pfam" id="PF13537">
    <property type="entry name" value="GATase_7"/>
    <property type="match status" value="1"/>
</dbReference>
<sequence length="650" mass="75124">MSAISGIYYMDNETMKIEDGAILMKGLTQYPSDDIQIWHSDNIFFGCHAQWITPESVGERLPRFSEEKHLAITADAIIDNRQELFERLQVDHTSRKNMTDSELILLAYLKWEEEAPKYLIGDFAFMIWDLRKKLLFGARDFSGTRSLFFYRDPNRFAFCTTIEPLLNLSYVSKSINEHWFAEFLVIPSMVDAVDTSSTAYKNIEQIPPSHSITICDGKVRLSRYCKISFQELLKFKKNEEYEEAFQAVFQEAVTARTRTHGEVGAQLSGGLDSGAVVSFAAKALSGGNKQLQTFSYIPEDHFRDWTPHSYAADERPFIKATVDYVGNISDHYHNFAGDNPLTDLDDSLELMGAPYKFFENFFWLKGIHEKAHQKGVKVLLTGARGNYSISWGSWNMTVNYYASLFKRLRWARLYQELDQYCTNFKTGKSVMLPVVLKKAFPSIYRSSSLHEPSDNQNQTLISASFAQRTNVFAKLLENGIDITGTSKEDPYEIRKKHFEQLYYWNKNGMATTKLSLRYSLWDRDPTNDLRVIRFCLAVPEEQYVQGGLQRSLIRRSTKNMLPDKVRLNQQVRGIQGADVIHRIASNWHAFIEELNQLVRDPRVSEMLNMDVIKRAITNIGHNPRPELAFDNEFKLLTRSLMVYRFIKKFT</sequence>
<evidence type="ECO:0000256" key="8">
    <source>
        <dbReference type="ARBA" id="ARBA00048741"/>
    </source>
</evidence>
<accession>A0ABN8H842</accession>
<evidence type="ECO:0000256" key="2">
    <source>
        <dbReference type="ARBA" id="ARBA00005752"/>
    </source>
</evidence>
<evidence type="ECO:0000256" key="1">
    <source>
        <dbReference type="ARBA" id="ARBA00005187"/>
    </source>
</evidence>
<dbReference type="SUPFAM" id="SSF52402">
    <property type="entry name" value="Adenine nucleotide alpha hydrolases-like"/>
    <property type="match status" value="1"/>
</dbReference>
<dbReference type="RefSeq" id="WP_236292263.1">
    <property type="nucleotide sequence ID" value="NZ_CAKMMW010000028.1"/>
</dbReference>
<comment type="catalytic activity">
    <reaction evidence="8">
        <text>L-aspartate + L-glutamine + ATP + H2O = L-asparagine + L-glutamate + AMP + diphosphate + H(+)</text>
        <dbReference type="Rhea" id="RHEA:12228"/>
        <dbReference type="ChEBI" id="CHEBI:15377"/>
        <dbReference type="ChEBI" id="CHEBI:15378"/>
        <dbReference type="ChEBI" id="CHEBI:29985"/>
        <dbReference type="ChEBI" id="CHEBI:29991"/>
        <dbReference type="ChEBI" id="CHEBI:30616"/>
        <dbReference type="ChEBI" id="CHEBI:33019"/>
        <dbReference type="ChEBI" id="CHEBI:58048"/>
        <dbReference type="ChEBI" id="CHEBI:58359"/>
        <dbReference type="ChEBI" id="CHEBI:456215"/>
        <dbReference type="EC" id="6.3.5.4"/>
    </reaction>
</comment>
<dbReference type="InterPro" id="IPR051786">
    <property type="entry name" value="ASN_synthetase/amidase"/>
</dbReference>
<dbReference type="PROSITE" id="PS51278">
    <property type="entry name" value="GATASE_TYPE_2"/>
    <property type="match status" value="1"/>
</dbReference>
<keyword evidence="6" id="KW-0028">Amino-acid biosynthesis</keyword>
<reference evidence="10" key="1">
    <citation type="submission" date="2022-01" db="EMBL/GenBank/DDBJ databases">
        <authorList>
            <person name="Criscuolo A."/>
        </authorList>
    </citation>
    <scope>NUCLEOTIDE SEQUENCE</scope>
    <source>
        <strain evidence="10">CIP111891</strain>
    </source>
</reference>
<comment type="similarity">
    <text evidence="2">Belongs to the asparagine synthetase family.</text>
</comment>
<feature type="domain" description="Glutamine amidotransferase type-2" evidence="9">
    <location>
        <begin position="1"/>
        <end position="217"/>
    </location>
</feature>
<evidence type="ECO:0000256" key="5">
    <source>
        <dbReference type="ARBA" id="ARBA00022840"/>
    </source>
</evidence>